<protein>
    <submittedName>
        <fullName evidence="1">Uncharacterized protein</fullName>
    </submittedName>
</protein>
<reference evidence="1" key="1">
    <citation type="submission" date="2019-08" db="EMBL/GenBank/DDBJ databases">
        <authorList>
            <person name="Kucharzyk K."/>
            <person name="Murdoch R.W."/>
            <person name="Higgins S."/>
            <person name="Loffler F."/>
        </authorList>
    </citation>
    <scope>NUCLEOTIDE SEQUENCE</scope>
</reference>
<evidence type="ECO:0000313" key="1">
    <source>
        <dbReference type="EMBL" id="MPM93608.1"/>
    </source>
</evidence>
<sequence length="276" mass="31345">MQRAQCLGQRRIASAGQNQLGIRKTPGHWQHRLGALRSKQHQPHRPCGIKPQRGTFALAVHGRHLLELLAQQHARHLPGAMRRNAASACLCRRIGRSAHQNLLRLRLGPKARRAIGQIGHHGDEGAGGLRHGQRIGHGTVEVGNQRHHHRGRRLAPMAGERLHQRTVPEADHALQHAQLLRQPQRPATRQALVVDILGLHARPMPETRSRVQHLEEMRAPHLPVQARTRNRRLQRQRRRPVPAPGVEINEFHQRCITPWRHRLLLVHGPPLPLSCF</sequence>
<dbReference type="EMBL" id="VSSQ01040383">
    <property type="protein sequence ID" value="MPM93608.1"/>
    <property type="molecule type" value="Genomic_DNA"/>
</dbReference>
<proteinExistence type="predicted"/>
<name>A0A645DWV6_9ZZZZ</name>
<organism evidence="1">
    <name type="scientific">bioreactor metagenome</name>
    <dbReference type="NCBI Taxonomy" id="1076179"/>
    <lineage>
        <taxon>unclassified sequences</taxon>
        <taxon>metagenomes</taxon>
        <taxon>ecological metagenomes</taxon>
    </lineage>
</organism>
<dbReference type="AlphaFoldDB" id="A0A645DWV6"/>
<gene>
    <name evidence="1" type="ORF">SDC9_140748</name>
</gene>
<accession>A0A645DWV6</accession>
<comment type="caution">
    <text evidence="1">The sequence shown here is derived from an EMBL/GenBank/DDBJ whole genome shotgun (WGS) entry which is preliminary data.</text>
</comment>